<accession>A0AAE1KUX2</accession>
<dbReference type="AlphaFoldDB" id="A0AAE1KUX2"/>
<feature type="compositionally biased region" description="Polar residues" evidence="1">
    <location>
        <begin position="1"/>
        <end position="12"/>
    </location>
</feature>
<reference evidence="2" key="1">
    <citation type="submission" date="2023-10" db="EMBL/GenBank/DDBJ databases">
        <title>Genome assemblies of two species of porcelain crab, Petrolisthes cinctipes and Petrolisthes manimaculis (Anomura: Porcellanidae).</title>
        <authorList>
            <person name="Angst P."/>
        </authorList>
    </citation>
    <scope>NUCLEOTIDE SEQUENCE</scope>
    <source>
        <strain evidence="2">PB745_01</strain>
        <tissue evidence="2">Gill</tissue>
    </source>
</reference>
<proteinExistence type="predicted"/>
<gene>
    <name evidence="2" type="ORF">Pcinc_010968</name>
</gene>
<evidence type="ECO:0000313" key="2">
    <source>
        <dbReference type="EMBL" id="KAK3884782.1"/>
    </source>
</evidence>
<protein>
    <submittedName>
        <fullName evidence="2">Uncharacterized protein</fullName>
    </submittedName>
</protein>
<name>A0AAE1KUX2_PETCI</name>
<evidence type="ECO:0000256" key="1">
    <source>
        <dbReference type="SAM" id="MobiDB-lite"/>
    </source>
</evidence>
<feature type="compositionally biased region" description="Low complexity" evidence="1">
    <location>
        <begin position="45"/>
        <end position="62"/>
    </location>
</feature>
<organism evidence="2 3">
    <name type="scientific">Petrolisthes cinctipes</name>
    <name type="common">Flat porcelain crab</name>
    <dbReference type="NCBI Taxonomy" id="88211"/>
    <lineage>
        <taxon>Eukaryota</taxon>
        <taxon>Metazoa</taxon>
        <taxon>Ecdysozoa</taxon>
        <taxon>Arthropoda</taxon>
        <taxon>Crustacea</taxon>
        <taxon>Multicrustacea</taxon>
        <taxon>Malacostraca</taxon>
        <taxon>Eumalacostraca</taxon>
        <taxon>Eucarida</taxon>
        <taxon>Decapoda</taxon>
        <taxon>Pleocyemata</taxon>
        <taxon>Anomura</taxon>
        <taxon>Galatheoidea</taxon>
        <taxon>Porcellanidae</taxon>
        <taxon>Petrolisthes</taxon>
    </lineage>
</organism>
<dbReference type="Proteomes" id="UP001286313">
    <property type="component" value="Unassembled WGS sequence"/>
</dbReference>
<sequence>MTWTRTQQNQAARRSVQEEKNTTGTLAQVLSEPLLDQAEGRTARRGTAAAQTTTQTPPGLPLEIPIHTATTPSNIMDLITSDTSTISEEGKTIVNTSIKAM</sequence>
<dbReference type="EMBL" id="JAWQEG010000853">
    <property type="protein sequence ID" value="KAK3884782.1"/>
    <property type="molecule type" value="Genomic_DNA"/>
</dbReference>
<comment type="caution">
    <text evidence="2">The sequence shown here is derived from an EMBL/GenBank/DDBJ whole genome shotgun (WGS) entry which is preliminary data.</text>
</comment>
<feature type="region of interest" description="Disordered" evidence="1">
    <location>
        <begin position="1"/>
        <end position="62"/>
    </location>
</feature>
<keyword evidence="3" id="KW-1185">Reference proteome</keyword>
<evidence type="ECO:0000313" key="3">
    <source>
        <dbReference type="Proteomes" id="UP001286313"/>
    </source>
</evidence>